<evidence type="ECO:0000313" key="3">
    <source>
        <dbReference type="Proteomes" id="UP000617041"/>
    </source>
</evidence>
<keyword evidence="3" id="KW-1185">Reference proteome</keyword>
<protein>
    <submittedName>
        <fullName evidence="2">BON domain-containing protein</fullName>
    </submittedName>
</protein>
<dbReference type="Gene3D" id="3.30.1340.30">
    <property type="match status" value="1"/>
</dbReference>
<dbReference type="Pfam" id="PF04972">
    <property type="entry name" value="BON"/>
    <property type="match status" value="1"/>
</dbReference>
<evidence type="ECO:0000259" key="1">
    <source>
        <dbReference type="Pfam" id="PF04972"/>
    </source>
</evidence>
<dbReference type="EMBL" id="JAEDAO010000001">
    <property type="protein sequence ID" value="MBK0393778.1"/>
    <property type="molecule type" value="Genomic_DNA"/>
</dbReference>
<reference evidence="2" key="1">
    <citation type="submission" date="2020-12" db="EMBL/GenBank/DDBJ databases">
        <title>Ramlibacter sp. nov., isolated from a freshwater alga, Cryptomonas.</title>
        <authorList>
            <person name="Kim H.M."/>
            <person name="Jeon C.O."/>
        </authorList>
    </citation>
    <scope>NUCLEOTIDE SEQUENCE</scope>
    <source>
        <strain evidence="2">CrO1</strain>
    </source>
</reference>
<name>A0A934Q291_9BURK</name>
<organism evidence="2 3">
    <name type="scientific">Ramlibacter algicola</name>
    <dbReference type="NCBI Taxonomy" id="2795217"/>
    <lineage>
        <taxon>Bacteria</taxon>
        <taxon>Pseudomonadati</taxon>
        <taxon>Pseudomonadota</taxon>
        <taxon>Betaproteobacteria</taxon>
        <taxon>Burkholderiales</taxon>
        <taxon>Comamonadaceae</taxon>
        <taxon>Ramlibacter</taxon>
    </lineage>
</organism>
<accession>A0A934Q291</accession>
<gene>
    <name evidence="2" type="ORF">I8E28_14360</name>
</gene>
<dbReference type="InterPro" id="IPR007055">
    <property type="entry name" value="BON_dom"/>
</dbReference>
<dbReference type="AlphaFoldDB" id="A0A934Q291"/>
<proteinExistence type="predicted"/>
<sequence>MTQDAQLRRDCQQVVDRLVPHGAVQIQVDQGWVALRGAVTRAVDRWKVEEAVSRVAGVVGTTAQLRVLATH</sequence>
<feature type="domain" description="BON" evidence="1">
    <location>
        <begin position="4"/>
        <end position="68"/>
    </location>
</feature>
<evidence type="ECO:0000313" key="2">
    <source>
        <dbReference type="EMBL" id="MBK0393778.1"/>
    </source>
</evidence>
<dbReference type="Proteomes" id="UP000617041">
    <property type="component" value="Unassembled WGS sequence"/>
</dbReference>
<comment type="caution">
    <text evidence="2">The sequence shown here is derived from an EMBL/GenBank/DDBJ whole genome shotgun (WGS) entry which is preliminary data.</text>
</comment>
<dbReference type="RefSeq" id="WP_200788725.1">
    <property type="nucleotide sequence ID" value="NZ_JAEDAO010000001.1"/>
</dbReference>